<dbReference type="EMBL" id="JBHRSQ010000018">
    <property type="protein sequence ID" value="MFC2993045.1"/>
    <property type="molecule type" value="Genomic_DNA"/>
</dbReference>
<accession>A0ABV7B6Y4</accession>
<dbReference type="Proteomes" id="UP001595386">
    <property type="component" value="Unassembled WGS sequence"/>
</dbReference>
<name>A0ABV7B6Y4_9GAMM</name>
<keyword evidence="2" id="KW-1185">Reference proteome</keyword>
<dbReference type="RefSeq" id="WP_379760296.1">
    <property type="nucleotide sequence ID" value="NZ_JBHRSQ010000018.1"/>
</dbReference>
<evidence type="ECO:0000313" key="2">
    <source>
        <dbReference type="Proteomes" id="UP001595386"/>
    </source>
</evidence>
<comment type="caution">
    <text evidence="1">The sequence shown here is derived from an EMBL/GenBank/DDBJ whole genome shotgun (WGS) entry which is preliminary data.</text>
</comment>
<sequence>MDRAKASPDSRWQLIVVSIGELSLAQLPVLSRGLSRSLHELAKTLCQAPALLVDDLDHVTSHALHELLEGLGLEVRLELHGTPVPPTPLFEVAVHVNDPSRTPAIAEALGEFLGIKVDRAFALLALPPGVVLGEVGEALCERLSNRLGPGVVVSRARREESLFDLHVARGAQLPAPLAAELGLSATARPNGLLSVGLSQAGAKRVWSMIRGRDDLRLVNRDLVRWDVVLSGTDGDNGVRYPADDGLSKGADVSLAHSRVAQVLEACFKIPPHLAPRVLANAPLGLADACPRKEAEHMAAQARAVGLNVVLEPAGFERAGLRVESARDGSALCATLTRLGMPVPENLPAIIASNLSDLEARTLSEALSGVGAKTRYTPPEITEARV</sequence>
<proteinExistence type="predicted"/>
<reference evidence="2" key="1">
    <citation type="journal article" date="2019" name="Int. J. Syst. Evol. Microbiol.">
        <title>The Global Catalogue of Microorganisms (GCM) 10K type strain sequencing project: providing services to taxonomists for standard genome sequencing and annotation.</title>
        <authorList>
            <consortium name="The Broad Institute Genomics Platform"/>
            <consortium name="The Broad Institute Genome Sequencing Center for Infectious Disease"/>
            <person name="Wu L."/>
            <person name="Ma J."/>
        </authorList>
    </citation>
    <scope>NUCLEOTIDE SEQUENCE [LARGE SCALE GENOMIC DNA]</scope>
    <source>
        <strain evidence="2">KCTC 52660</strain>
    </source>
</reference>
<evidence type="ECO:0000313" key="1">
    <source>
        <dbReference type="EMBL" id="MFC2993045.1"/>
    </source>
</evidence>
<organism evidence="1 2">
    <name type="scientific">Halomonas tibetensis</name>
    <dbReference type="NCBI Taxonomy" id="2259590"/>
    <lineage>
        <taxon>Bacteria</taxon>
        <taxon>Pseudomonadati</taxon>
        <taxon>Pseudomonadota</taxon>
        <taxon>Gammaproteobacteria</taxon>
        <taxon>Oceanospirillales</taxon>
        <taxon>Halomonadaceae</taxon>
        <taxon>Halomonas</taxon>
    </lineage>
</organism>
<protein>
    <submittedName>
        <fullName evidence="1">Uncharacterized protein</fullName>
    </submittedName>
</protein>
<gene>
    <name evidence="1" type="ORF">ACFODV_13530</name>
</gene>